<dbReference type="EMBL" id="CH476635">
    <property type="protein sequence ID" value="EDN94313.1"/>
    <property type="molecule type" value="Genomic_DNA"/>
</dbReference>
<dbReference type="Proteomes" id="UP000001312">
    <property type="component" value="Unassembled WGS sequence"/>
</dbReference>
<dbReference type="AlphaFoldDB" id="A7EXX1"/>
<keyword evidence="2" id="KW-1185">Reference proteome</keyword>
<proteinExistence type="predicted"/>
<dbReference type="InParanoid" id="A7EXX1"/>
<accession>A7EXX1</accession>
<dbReference type="GeneID" id="5484877"/>
<protein>
    <submittedName>
        <fullName evidence="1">Uncharacterized protein</fullName>
    </submittedName>
</protein>
<dbReference type="HOGENOM" id="CLU_2795507_0_0_1"/>
<name>A7EXX1_SCLS1</name>
<dbReference type="RefSeq" id="XP_001588639.1">
    <property type="nucleotide sequence ID" value="XM_001588589.1"/>
</dbReference>
<organism evidence="1 2">
    <name type="scientific">Sclerotinia sclerotiorum (strain ATCC 18683 / 1980 / Ss-1)</name>
    <name type="common">White mold</name>
    <name type="synonym">Whetzelinia sclerotiorum</name>
    <dbReference type="NCBI Taxonomy" id="665079"/>
    <lineage>
        <taxon>Eukaryota</taxon>
        <taxon>Fungi</taxon>
        <taxon>Dikarya</taxon>
        <taxon>Ascomycota</taxon>
        <taxon>Pezizomycotina</taxon>
        <taxon>Leotiomycetes</taxon>
        <taxon>Helotiales</taxon>
        <taxon>Sclerotiniaceae</taxon>
        <taxon>Sclerotinia</taxon>
    </lineage>
</organism>
<sequence length="68" mass="7904">MPQTPQSIYNEVVLPNQNKIQQQEQQPKEIKILFLKKKHLSSSSSSSSSIEIRKSKRTYPGTPWYITK</sequence>
<reference evidence="2" key="1">
    <citation type="journal article" date="2011" name="PLoS Genet.">
        <title>Genomic analysis of the necrotrophic fungal pathogens Sclerotinia sclerotiorum and Botrytis cinerea.</title>
        <authorList>
            <person name="Amselem J."/>
            <person name="Cuomo C.A."/>
            <person name="van Kan J.A."/>
            <person name="Viaud M."/>
            <person name="Benito E.P."/>
            <person name="Couloux A."/>
            <person name="Coutinho P.M."/>
            <person name="de Vries R.P."/>
            <person name="Dyer P.S."/>
            <person name="Fillinger S."/>
            <person name="Fournier E."/>
            <person name="Gout L."/>
            <person name="Hahn M."/>
            <person name="Kohn L."/>
            <person name="Lapalu N."/>
            <person name="Plummer K.M."/>
            <person name="Pradier J.M."/>
            <person name="Quevillon E."/>
            <person name="Sharon A."/>
            <person name="Simon A."/>
            <person name="ten Have A."/>
            <person name="Tudzynski B."/>
            <person name="Tudzynski P."/>
            <person name="Wincker P."/>
            <person name="Andrew M."/>
            <person name="Anthouard V."/>
            <person name="Beever R.E."/>
            <person name="Beffa R."/>
            <person name="Benoit I."/>
            <person name="Bouzid O."/>
            <person name="Brault B."/>
            <person name="Chen Z."/>
            <person name="Choquer M."/>
            <person name="Collemare J."/>
            <person name="Cotton P."/>
            <person name="Danchin E.G."/>
            <person name="Da Silva C."/>
            <person name="Gautier A."/>
            <person name="Giraud C."/>
            <person name="Giraud T."/>
            <person name="Gonzalez C."/>
            <person name="Grossetete S."/>
            <person name="Guldener U."/>
            <person name="Henrissat B."/>
            <person name="Howlett B.J."/>
            <person name="Kodira C."/>
            <person name="Kretschmer M."/>
            <person name="Lappartient A."/>
            <person name="Leroch M."/>
            <person name="Levis C."/>
            <person name="Mauceli E."/>
            <person name="Neuveglise C."/>
            <person name="Oeser B."/>
            <person name="Pearson M."/>
            <person name="Poulain J."/>
            <person name="Poussereau N."/>
            <person name="Quesneville H."/>
            <person name="Rascle C."/>
            <person name="Schumacher J."/>
            <person name="Segurens B."/>
            <person name="Sexton A."/>
            <person name="Silva E."/>
            <person name="Sirven C."/>
            <person name="Soanes D.M."/>
            <person name="Talbot N.J."/>
            <person name="Templeton M."/>
            <person name="Yandava C."/>
            <person name="Yarden O."/>
            <person name="Zeng Q."/>
            <person name="Rollins J.A."/>
            <person name="Lebrun M.H."/>
            <person name="Dickman M."/>
        </authorList>
    </citation>
    <scope>NUCLEOTIDE SEQUENCE [LARGE SCALE GENOMIC DNA]</scope>
    <source>
        <strain evidence="2">ATCC 18683 / 1980 / Ss-1</strain>
    </source>
</reference>
<gene>
    <name evidence="1" type="ORF">SS1G_10186</name>
</gene>
<dbReference type="KEGG" id="ssl:SS1G_10186"/>
<evidence type="ECO:0000313" key="2">
    <source>
        <dbReference type="Proteomes" id="UP000001312"/>
    </source>
</evidence>
<evidence type="ECO:0000313" key="1">
    <source>
        <dbReference type="EMBL" id="EDN94313.1"/>
    </source>
</evidence>